<sequence>MGEEAIAKVLVFSVPIQGHINPLLQFSKRLISKNVAVTFLTTSSTHNNIIRCATAGGATALPLSFVPLDDGFEEGHLSSEVSSEYLAKFEENVSRSLSQLISSMEPKPNAVVYCLNPNIYDSATPWILDVCRKHPGVAAASFFTQCSTVNAIYIHFLRGKFKEFQDDVVLPAMPPLKGSDLPGFLYDNNLCRPLFELTCSQFVNVDNVDFFLVNSFDELEPEVLEWMKNQWPVKNIGPMIPSMYLDKRLGNDKDYGISLFNAQVNECLDWLDSKQSGSVIYVSFGSLAVLKDDQMIEVAAGLNQTGLNFLWVVRETETKKLPSNYINEIGERGLIANWSPQLQVLAHKSIGCFITHCGWNSTLEALSLGVALIGMPAYSDQPTNAKFIEDVWKVGTRVKADKDGFVTKEEIVRCVGEVMEETSEKGKDIRKNALRLMEFAKEALAEGGNSDKNIDEFVAKIAR</sequence>
<keyword evidence="2" id="KW-0328">Glycosyltransferase</keyword>
<reference evidence="5" key="2">
    <citation type="submission" date="2025-08" db="UniProtKB">
        <authorList>
            <consortium name="RefSeq"/>
        </authorList>
    </citation>
    <scope>IDENTIFICATION</scope>
    <source>
        <tissue evidence="5">Leaf</tissue>
    </source>
</reference>
<evidence type="ECO:0000256" key="1">
    <source>
        <dbReference type="ARBA" id="ARBA00009995"/>
    </source>
</evidence>
<protein>
    <submittedName>
        <fullName evidence="5">UDP-glycosyltransferase 74D1-like</fullName>
    </submittedName>
</protein>
<dbReference type="RefSeq" id="XP_056864692.1">
    <property type="nucleotide sequence ID" value="XM_057008712.1"/>
</dbReference>
<dbReference type="Proteomes" id="UP000504610">
    <property type="component" value="Chromosome 4"/>
</dbReference>
<dbReference type="GO" id="GO:0080044">
    <property type="term" value="F:quercetin 7-O-glucosyltransferase activity"/>
    <property type="evidence" value="ECO:0007669"/>
    <property type="project" value="TreeGrafter"/>
</dbReference>
<keyword evidence="3" id="KW-0808">Transferase</keyword>
<evidence type="ECO:0000256" key="2">
    <source>
        <dbReference type="ARBA" id="ARBA00022676"/>
    </source>
</evidence>
<dbReference type="Gene3D" id="3.40.50.2000">
    <property type="entry name" value="Glycogen Phosphorylase B"/>
    <property type="match status" value="2"/>
</dbReference>
<proteinExistence type="inferred from homology"/>
<dbReference type="GO" id="GO:0080043">
    <property type="term" value="F:quercetin 3-O-glucosyltransferase activity"/>
    <property type="evidence" value="ECO:0007669"/>
    <property type="project" value="TreeGrafter"/>
</dbReference>
<dbReference type="OrthoDB" id="5835829at2759"/>
<gene>
    <name evidence="5" type="primary">LOC108838940</name>
</gene>
<name>A0A9W3DL63_RAPSA</name>
<dbReference type="SUPFAM" id="SSF53756">
    <property type="entry name" value="UDP-Glycosyltransferase/glycogen phosphorylase"/>
    <property type="match status" value="1"/>
</dbReference>
<reference evidence="4" key="1">
    <citation type="journal article" date="2019" name="Database">
        <title>The radish genome database (RadishGD): an integrated information resource for radish genomics.</title>
        <authorList>
            <person name="Yu H.J."/>
            <person name="Baek S."/>
            <person name="Lee Y.J."/>
            <person name="Cho A."/>
            <person name="Mun J.H."/>
        </authorList>
    </citation>
    <scope>NUCLEOTIDE SEQUENCE [LARGE SCALE GENOMIC DNA]</scope>
    <source>
        <strain evidence="4">cv. WK10039</strain>
    </source>
</reference>
<accession>A0A9W3DL63</accession>
<dbReference type="FunFam" id="3.40.50.2000:FF:000019">
    <property type="entry name" value="Glycosyltransferase"/>
    <property type="match status" value="1"/>
</dbReference>
<dbReference type="CDD" id="cd03784">
    <property type="entry name" value="GT1_Gtf-like"/>
    <property type="match status" value="1"/>
</dbReference>
<dbReference type="InterPro" id="IPR002213">
    <property type="entry name" value="UDP_glucos_trans"/>
</dbReference>
<dbReference type="AlphaFoldDB" id="A0A9W3DL63"/>
<dbReference type="Pfam" id="PF00201">
    <property type="entry name" value="UDPGT"/>
    <property type="match status" value="1"/>
</dbReference>
<dbReference type="KEGG" id="rsz:108838940"/>
<dbReference type="GeneID" id="108838940"/>
<dbReference type="PANTHER" id="PTHR11926:SF1270">
    <property type="entry name" value="UDP-GLYCOSYLTRANSFERASE 74D1"/>
    <property type="match status" value="1"/>
</dbReference>
<evidence type="ECO:0000256" key="3">
    <source>
        <dbReference type="ARBA" id="ARBA00022679"/>
    </source>
</evidence>
<keyword evidence="4" id="KW-1185">Reference proteome</keyword>
<evidence type="ECO:0000313" key="4">
    <source>
        <dbReference type="Proteomes" id="UP000504610"/>
    </source>
</evidence>
<comment type="similarity">
    <text evidence="1">Belongs to the UDP-glycosyltransferase family.</text>
</comment>
<evidence type="ECO:0000313" key="5">
    <source>
        <dbReference type="RefSeq" id="XP_056864692.1"/>
    </source>
</evidence>
<dbReference type="PANTHER" id="PTHR11926">
    <property type="entry name" value="GLUCOSYL/GLUCURONOSYL TRANSFERASES"/>
    <property type="match status" value="1"/>
</dbReference>
<organism evidence="4 5">
    <name type="scientific">Raphanus sativus</name>
    <name type="common">Radish</name>
    <name type="synonym">Raphanus raphanistrum var. sativus</name>
    <dbReference type="NCBI Taxonomy" id="3726"/>
    <lineage>
        <taxon>Eukaryota</taxon>
        <taxon>Viridiplantae</taxon>
        <taxon>Streptophyta</taxon>
        <taxon>Embryophyta</taxon>
        <taxon>Tracheophyta</taxon>
        <taxon>Spermatophyta</taxon>
        <taxon>Magnoliopsida</taxon>
        <taxon>eudicotyledons</taxon>
        <taxon>Gunneridae</taxon>
        <taxon>Pentapetalae</taxon>
        <taxon>rosids</taxon>
        <taxon>malvids</taxon>
        <taxon>Brassicales</taxon>
        <taxon>Brassicaceae</taxon>
        <taxon>Brassiceae</taxon>
        <taxon>Raphanus</taxon>
    </lineage>
</organism>